<keyword evidence="1" id="KW-1133">Transmembrane helix</keyword>
<keyword evidence="1" id="KW-0812">Transmembrane</keyword>
<sequence length="219" mass="24594">MQRFRLAIGFLILLILVVSVGWLALIGVRGFTGYISTIPKELGAPIIAAAATVFVATLTVVLGKYFERKKELDALYRDKKTEVYDEFLKKFFEVYFSSGENVGEHDLILFFQDFSRKLVLWGGPDVIEAFVAWKDHLAKGLPDAKSIFLTEDFLLAVRKDLRHTNKGIRRGLFARMFIQNSALFLAMSAKNPNLKLEDMAAIEKLLASAETTKEAPPST</sequence>
<dbReference type="EMBL" id="JACBYR010000002">
    <property type="protein sequence ID" value="NYE85244.1"/>
    <property type="molecule type" value="Genomic_DNA"/>
</dbReference>
<dbReference type="AlphaFoldDB" id="A0A7Y9LMS8"/>
<protein>
    <submittedName>
        <fullName evidence="2">Uncharacterized protein</fullName>
    </submittedName>
</protein>
<proteinExistence type="predicted"/>
<feature type="transmembrane region" description="Helical" evidence="1">
    <location>
        <begin position="42"/>
        <end position="62"/>
    </location>
</feature>
<evidence type="ECO:0000313" key="3">
    <source>
        <dbReference type="Proteomes" id="UP000542125"/>
    </source>
</evidence>
<feature type="transmembrane region" description="Helical" evidence="1">
    <location>
        <begin position="7"/>
        <end position="30"/>
    </location>
</feature>
<gene>
    <name evidence="2" type="ORF">FHW18_004551</name>
</gene>
<organism evidence="2 3">
    <name type="scientific">Pigmentiphaga litoralis</name>
    <dbReference type="NCBI Taxonomy" id="516702"/>
    <lineage>
        <taxon>Bacteria</taxon>
        <taxon>Pseudomonadati</taxon>
        <taxon>Pseudomonadota</taxon>
        <taxon>Betaproteobacteria</taxon>
        <taxon>Burkholderiales</taxon>
        <taxon>Alcaligenaceae</taxon>
        <taxon>Pigmentiphaga</taxon>
    </lineage>
</organism>
<dbReference type="RefSeq" id="WP_179589219.1">
    <property type="nucleotide sequence ID" value="NZ_JACBYR010000002.1"/>
</dbReference>
<accession>A0A7Y9LMS8</accession>
<keyword evidence="1" id="KW-0472">Membrane</keyword>
<dbReference type="Proteomes" id="UP000542125">
    <property type="component" value="Unassembled WGS sequence"/>
</dbReference>
<reference evidence="2 3" key="1">
    <citation type="submission" date="2020-07" db="EMBL/GenBank/DDBJ databases">
        <title>Genomic Encyclopedia of Type Strains, Phase IV (KMG-V): Genome sequencing to study the core and pangenomes of soil and plant-associated prokaryotes.</title>
        <authorList>
            <person name="Whitman W."/>
        </authorList>
    </citation>
    <scope>NUCLEOTIDE SEQUENCE [LARGE SCALE GENOMIC DNA]</scope>
    <source>
        <strain evidence="2 3">SAS40</strain>
    </source>
</reference>
<evidence type="ECO:0000256" key="1">
    <source>
        <dbReference type="SAM" id="Phobius"/>
    </source>
</evidence>
<name>A0A7Y9LMS8_9BURK</name>
<comment type="caution">
    <text evidence="2">The sequence shown here is derived from an EMBL/GenBank/DDBJ whole genome shotgun (WGS) entry which is preliminary data.</text>
</comment>
<keyword evidence="3" id="KW-1185">Reference proteome</keyword>
<evidence type="ECO:0000313" key="2">
    <source>
        <dbReference type="EMBL" id="NYE85244.1"/>
    </source>
</evidence>